<dbReference type="AlphaFoldDB" id="A0A8H3XAL6"/>
<comment type="caution">
    <text evidence="1">The sequence shown here is derived from an EMBL/GenBank/DDBJ whole genome shotgun (WGS) entry which is preliminary data.</text>
</comment>
<name>A0A8H3XAL6_GIGMA</name>
<organism evidence="1 2">
    <name type="scientific">Gigaspora margarita</name>
    <dbReference type="NCBI Taxonomy" id="4874"/>
    <lineage>
        <taxon>Eukaryota</taxon>
        <taxon>Fungi</taxon>
        <taxon>Fungi incertae sedis</taxon>
        <taxon>Mucoromycota</taxon>
        <taxon>Glomeromycotina</taxon>
        <taxon>Glomeromycetes</taxon>
        <taxon>Diversisporales</taxon>
        <taxon>Gigasporaceae</taxon>
        <taxon>Gigaspora</taxon>
    </lineage>
</organism>
<dbReference type="Proteomes" id="UP000439903">
    <property type="component" value="Unassembled WGS sequence"/>
</dbReference>
<reference evidence="1 2" key="1">
    <citation type="journal article" date="2019" name="Environ. Microbiol.">
        <title>At the nexus of three kingdoms: the genome of the mycorrhizal fungus Gigaspora margarita provides insights into plant, endobacterial and fungal interactions.</title>
        <authorList>
            <person name="Venice F."/>
            <person name="Ghignone S."/>
            <person name="Salvioli di Fossalunga A."/>
            <person name="Amselem J."/>
            <person name="Novero M."/>
            <person name="Xianan X."/>
            <person name="Sedzielewska Toro K."/>
            <person name="Morin E."/>
            <person name="Lipzen A."/>
            <person name="Grigoriev I.V."/>
            <person name="Henrissat B."/>
            <person name="Martin F.M."/>
            <person name="Bonfante P."/>
        </authorList>
    </citation>
    <scope>NUCLEOTIDE SEQUENCE [LARGE SCALE GENOMIC DNA]</scope>
    <source>
        <strain evidence="1 2">BEG34</strain>
    </source>
</reference>
<dbReference type="EMBL" id="WTPW01001553">
    <property type="protein sequence ID" value="KAF0429160.1"/>
    <property type="molecule type" value="Genomic_DNA"/>
</dbReference>
<dbReference type="OrthoDB" id="2408613at2759"/>
<accession>A0A8H3XAL6</accession>
<evidence type="ECO:0000313" key="1">
    <source>
        <dbReference type="EMBL" id="KAF0429160.1"/>
    </source>
</evidence>
<gene>
    <name evidence="1" type="ORF">F8M41_005763</name>
</gene>
<evidence type="ECO:0000313" key="2">
    <source>
        <dbReference type="Proteomes" id="UP000439903"/>
    </source>
</evidence>
<sequence>MMKISTLVLLVIIPLVLYNVVVSISYSFDLYSSLSSPQEKDMVHNMEDVQDYGTASLLSSPWKYQQQTFKSKNTNNLNDGFKITVFNNWIEPLPSMLVMLDEINWSS</sequence>
<protein>
    <submittedName>
        <fullName evidence="1">Uncharacterized protein</fullName>
    </submittedName>
</protein>
<proteinExistence type="predicted"/>
<keyword evidence="2" id="KW-1185">Reference proteome</keyword>